<organism evidence="1 2">
    <name type="scientific">Sphingopyxis granuli</name>
    <dbReference type="NCBI Taxonomy" id="267128"/>
    <lineage>
        <taxon>Bacteria</taxon>
        <taxon>Pseudomonadati</taxon>
        <taxon>Pseudomonadota</taxon>
        <taxon>Alphaproteobacteria</taxon>
        <taxon>Sphingomonadales</taxon>
        <taxon>Sphingomonadaceae</taxon>
        <taxon>Sphingopyxis</taxon>
    </lineage>
</organism>
<sequence>MRSIVREFFRGLRERDELDAIVPELLTATGYEVISRPQVGPRQFGVDVAAVGPDTDGKRKLFLFVIKQGDLTRSDWDVGPQAVRPSLGELRDAYLDTLAPEHQKLPVVVCITVGGVVLQNVKPVVDGFMRRERTPQIEYRVWTGDTLTGMIVDGALREEVFPPERRKYLRRAAALVEEPESSFQQFARLVHDVEADTGLTPVERVRSIYLALWILLVWGREAGNLEAPYRASEYVMLRGWAQLWPLVNEDRSRKQLASHSLFEVADLYLRIWDELYGAKILKHASSRHALSYSVGSRDSLDINLALFETLGRLAIGGLFRAWLETSAGKPLGFVTEPSAKLVEVAKGVAEMIEANRALYTPVHEDQSIDIILALMLLAIVPETQEVAAHYVAQVARSAMISFRWGEFYPVIEHDYASLIRPADRDDEDVRKELTAASILYPHLALFALAFGESDLVTELGEFQTEYLPHCNFQIWVPNARSEEKLWAGRANGGALGNLKIGNDGKELLSAVEKEVGATSHYDELSAIKLDQLPLFLMACRFYRYPPPPHAWLPIIKERITPAQGWKWTRRRAGSVRKVRLVNLLSTARDALLVRQNAEMQP</sequence>
<reference evidence="1 2" key="1">
    <citation type="journal article" date="2016" name="BMC Genomics">
        <title>Genomic analysis of the nitrate-respiring Sphingopyxis granuli (formerly Sphingomonas macrogoltabida) strain TFA.</title>
        <authorList>
            <person name="Garcia-Romero I."/>
            <person name="Perez-Pulido A.J."/>
            <person name="Gonzalez-Flores Y.E."/>
            <person name="Reyes-Ramirez F."/>
            <person name="Santero E."/>
            <person name="Floriano B."/>
        </authorList>
    </citation>
    <scope>NUCLEOTIDE SEQUENCE [LARGE SCALE GENOMIC DNA]</scope>
    <source>
        <strain evidence="1 2">TFA</strain>
    </source>
</reference>
<gene>
    <name evidence="1" type="ORF">SGRAN_3216</name>
</gene>
<evidence type="ECO:0000313" key="1">
    <source>
        <dbReference type="EMBL" id="AMG75559.1"/>
    </source>
</evidence>
<name>A0AA86GP08_9SPHN</name>
<dbReference type="AlphaFoldDB" id="A0AA86GP08"/>
<evidence type="ECO:0000313" key="2">
    <source>
        <dbReference type="Proteomes" id="UP000058599"/>
    </source>
</evidence>
<dbReference type="EMBL" id="CP012199">
    <property type="protein sequence ID" value="AMG75559.1"/>
    <property type="molecule type" value="Genomic_DNA"/>
</dbReference>
<dbReference type="Proteomes" id="UP000058599">
    <property type="component" value="Chromosome"/>
</dbReference>
<keyword evidence="2" id="KW-1185">Reference proteome</keyword>
<proteinExistence type="predicted"/>
<accession>A0AA86GP08</accession>
<protein>
    <submittedName>
        <fullName evidence="1">Chemotaxis protein</fullName>
    </submittedName>
</protein>
<dbReference type="RefSeq" id="WP_067185386.1">
    <property type="nucleotide sequence ID" value="NZ_CP012199.1"/>
</dbReference>
<dbReference type="KEGG" id="sgi:SGRAN_3216"/>